<dbReference type="Proteomes" id="UP000029078">
    <property type="component" value="Unassembled WGS sequence"/>
</dbReference>
<evidence type="ECO:0000313" key="1">
    <source>
        <dbReference type="EMBL" id="KFI85398.1"/>
    </source>
</evidence>
<dbReference type="Gene3D" id="3.40.50.300">
    <property type="entry name" value="P-loop containing nucleotide triphosphate hydrolases"/>
    <property type="match status" value="1"/>
</dbReference>
<accession>A0A087CQ48</accession>
<proteinExistence type="predicted"/>
<reference evidence="1 2" key="1">
    <citation type="submission" date="2014-03" db="EMBL/GenBank/DDBJ databases">
        <title>Genomics of Bifidobacteria.</title>
        <authorList>
            <person name="Ventura M."/>
            <person name="Milani C."/>
            <person name="Lugli G.A."/>
        </authorList>
    </citation>
    <scope>NUCLEOTIDE SEQUENCE [LARGE SCALE GENOMIC DNA]</scope>
    <source>
        <strain evidence="1 2">LMG 21811</strain>
    </source>
</reference>
<dbReference type="AlphaFoldDB" id="A0A087CQ48"/>
<dbReference type="InterPro" id="IPR027417">
    <property type="entry name" value="P-loop_NTPase"/>
</dbReference>
<keyword evidence="2" id="KW-1185">Reference proteome</keyword>
<dbReference type="EMBL" id="JGZL01000016">
    <property type="protein sequence ID" value="KFI85398.1"/>
    <property type="molecule type" value="Genomic_DNA"/>
</dbReference>
<organism evidence="1 2">
    <name type="scientific">Bifidobacterium ruminantium</name>
    <dbReference type="NCBI Taxonomy" id="78346"/>
    <lineage>
        <taxon>Bacteria</taxon>
        <taxon>Bacillati</taxon>
        <taxon>Actinomycetota</taxon>
        <taxon>Actinomycetes</taxon>
        <taxon>Bifidobacteriales</taxon>
        <taxon>Bifidobacteriaceae</taxon>
        <taxon>Bifidobacterium</taxon>
    </lineage>
</organism>
<sequence length="76" mass="8124">MARHVDAIPMDGVRPKPIRMLNERLPFACGMTLFSGDGETGKSAMAIKLAAQATRGTCGGFLKDPIDVGFILTEDD</sequence>
<name>A0A087CQ48_BIFRU</name>
<dbReference type="STRING" id="78346.BRUM_1763"/>
<comment type="caution">
    <text evidence="1">The sequence shown here is derived from an EMBL/GenBank/DDBJ whole genome shotgun (WGS) entry which is preliminary data.</text>
</comment>
<protein>
    <submittedName>
        <fullName evidence="1">Uncharacterized protein</fullName>
    </submittedName>
</protein>
<gene>
    <name evidence="1" type="ORF">BRUM_1763</name>
</gene>
<evidence type="ECO:0000313" key="2">
    <source>
        <dbReference type="Proteomes" id="UP000029078"/>
    </source>
</evidence>
<dbReference type="RefSeq" id="WP_026646703.1">
    <property type="nucleotide sequence ID" value="NZ_JGZL01000016.1"/>
</dbReference>